<dbReference type="Gene3D" id="1.20.81.30">
    <property type="entry name" value="Type II secretion system (T2SS), domain F"/>
    <property type="match status" value="1"/>
</dbReference>
<dbReference type="GO" id="GO:0005886">
    <property type="term" value="C:plasma membrane"/>
    <property type="evidence" value="ECO:0007669"/>
    <property type="project" value="UniProtKB-SubCell"/>
</dbReference>
<protein>
    <submittedName>
        <fullName evidence="8">Secretion system protein</fullName>
    </submittedName>
</protein>
<proteinExistence type="predicted"/>
<keyword evidence="3 6" id="KW-0812">Transmembrane</keyword>
<feature type="transmembrane region" description="Helical" evidence="6">
    <location>
        <begin position="272"/>
        <end position="289"/>
    </location>
</feature>
<evidence type="ECO:0000256" key="1">
    <source>
        <dbReference type="ARBA" id="ARBA00004651"/>
    </source>
</evidence>
<dbReference type="EMBL" id="AP019307">
    <property type="protein sequence ID" value="BBH17204.1"/>
    <property type="molecule type" value="Genomic_DNA"/>
</dbReference>
<dbReference type="AlphaFoldDB" id="A0A3G9J160"/>
<evidence type="ECO:0000256" key="3">
    <source>
        <dbReference type="ARBA" id="ARBA00022692"/>
    </source>
</evidence>
<dbReference type="PANTHER" id="PTHR35007">
    <property type="entry name" value="INTEGRAL MEMBRANE PROTEIN-RELATED"/>
    <property type="match status" value="1"/>
</dbReference>
<feature type="transmembrane region" description="Helical" evidence="6">
    <location>
        <begin position="301"/>
        <end position="321"/>
    </location>
</feature>
<sequence length="329" mass="35435">MMVLLLMVGVFVVLLALVLLALRVPAAAAERKARSARLGDVQRFRQKIGEPEVIAPGKRAAETTAVGQQALRVFDRAIRARGSRGDITADLEGAGVRIRPEEWAAIQLSVIIIAAALFYFLVRSIFGVPVGAVVGWFACRAYLRMRRSRREAAFLEQIPETLQLISGSLKAGFSLGQSLGTVVREGTEPTAGEFNRALTEARLGANLEDALDGVAQRMRCQDLAWVVIAIKVSREVGGNLSEVIGTTVTTMRQRAELRGLVKSLSAEGVTSAKILTAMPFVVAAAVMVMNPTYLTPLFHTTTGYILMAAGAGLLSTGVFWLSRLVKIEV</sequence>
<reference evidence="8 9" key="1">
    <citation type="submission" date="2018-11" db="EMBL/GenBank/DDBJ databases">
        <title>Complete genome sequence of Nocardioides baekrokdamisoli strain KCTC 39748.</title>
        <authorList>
            <person name="Kang S.W."/>
            <person name="Lee K.C."/>
            <person name="Kim K.K."/>
            <person name="Kim J.S."/>
            <person name="Kim D.S."/>
            <person name="Ko S.H."/>
            <person name="Yang S.H."/>
            <person name="Shin Y.K."/>
            <person name="Lee J.S."/>
        </authorList>
    </citation>
    <scope>NUCLEOTIDE SEQUENCE [LARGE SCALE GENOMIC DNA]</scope>
    <source>
        <strain evidence="8 9">KCTC 39748</strain>
    </source>
</reference>
<name>A0A3G9J160_9ACTN</name>
<dbReference type="Pfam" id="PF00482">
    <property type="entry name" value="T2SSF"/>
    <property type="match status" value="1"/>
</dbReference>
<gene>
    <name evidence="8" type="ORF">Back2_14910</name>
</gene>
<feature type="domain" description="Type II secretion system protein GspF" evidence="7">
    <location>
        <begin position="162"/>
        <end position="287"/>
    </location>
</feature>
<evidence type="ECO:0000313" key="8">
    <source>
        <dbReference type="EMBL" id="BBH17204.1"/>
    </source>
</evidence>
<dbReference type="OrthoDB" id="597333at2"/>
<evidence type="ECO:0000256" key="4">
    <source>
        <dbReference type="ARBA" id="ARBA00022989"/>
    </source>
</evidence>
<keyword evidence="5 6" id="KW-0472">Membrane</keyword>
<keyword evidence="4 6" id="KW-1133">Transmembrane helix</keyword>
<comment type="subcellular location">
    <subcellularLocation>
        <location evidence="1">Cell membrane</location>
        <topology evidence="1">Multi-pass membrane protein</topology>
    </subcellularLocation>
</comment>
<dbReference type="Proteomes" id="UP000271573">
    <property type="component" value="Chromosome"/>
</dbReference>
<evidence type="ECO:0000256" key="2">
    <source>
        <dbReference type="ARBA" id="ARBA00022475"/>
    </source>
</evidence>
<dbReference type="KEGG" id="nbe:Back2_14910"/>
<evidence type="ECO:0000259" key="7">
    <source>
        <dbReference type="Pfam" id="PF00482"/>
    </source>
</evidence>
<organism evidence="8 9">
    <name type="scientific">Nocardioides baekrokdamisoli</name>
    <dbReference type="NCBI Taxonomy" id="1804624"/>
    <lineage>
        <taxon>Bacteria</taxon>
        <taxon>Bacillati</taxon>
        <taxon>Actinomycetota</taxon>
        <taxon>Actinomycetes</taxon>
        <taxon>Propionibacteriales</taxon>
        <taxon>Nocardioidaceae</taxon>
        <taxon>Nocardioides</taxon>
    </lineage>
</organism>
<feature type="transmembrane region" description="Helical" evidence="6">
    <location>
        <begin position="106"/>
        <end position="139"/>
    </location>
</feature>
<dbReference type="InterPro" id="IPR018076">
    <property type="entry name" value="T2SS_GspF_dom"/>
</dbReference>
<keyword evidence="2" id="KW-1003">Cell membrane</keyword>
<evidence type="ECO:0000256" key="5">
    <source>
        <dbReference type="ARBA" id="ARBA00023136"/>
    </source>
</evidence>
<evidence type="ECO:0000256" key="6">
    <source>
        <dbReference type="SAM" id="Phobius"/>
    </source>
</evidence>
<keyword evidence="9" id="KW-1185">Reference proteome</keyword>
<dbReference type="PANTHER" id="PTHR35007:SF1">
    <property type="entry name" value="PILUS ASSEMBLY PROTEIN"/>
    <property type="match status" value="1"/>
</dbReference>
<accession>A0A3G9J160</accession>
<evidence type="ECO:0000313" key="9">
    <source>
        <dbReference type="Proteomes" id="UP000271573"/>
    </source>
</evidence>
<dbReference type="InterPro" id="IPR042094">
    <property type="entry name" value="T2SS_GspF_sf"/>
</dbReference>